<sequence length="120" mass="13606">MLLEVISVNKKLSFFKQKMILTMTLLKMEHLQCGRSHGFTALQMKLWELVVFIFRPEASVSSKQSAGLEIPLHQIDIRIKASNENAKTKNAAENGTLAMRPFPWVYRTTNETLGVGCLCH</sequence>
<dbReference type="AlphaFoldDB" id="A0A1J1I9C2"/>
<evidence type="ECO:0000313" key="2">
    <source>
        <dbReference type="Proteomes" id="UP000183832"/>
    </source>
</evidence>
<dbReference type="EMBL" id="CVRI01000042">
    <property type="protein sequence ID" value="CRK95566.1"/>
    <property type="molecule type" value="Genomic_DNA"/>
</dbReference>
<evidence type="ECO:0000313" key="1">
    <source>
        <dbReference type="EMBL" id="CRK95566.1"/>
    </source>
</evidence>
<gene>
    <name evidence="1" type="ORF">CLUMA_CG009030</name>
</gene>
<protein>
    <submittedName>
        <fullName evidence="1">CLUMA_CG009030, isoform A</fullName>
    </submittedName>
</protein>
<reference evidence="1 2" key="1">
    <citation type="submission" date="2015-04" db="EMBL/GenBank/DDBJ databases">
        <authorList>
            <person name="Syromyatnikov M.Y."/>
            <person name="Popov V.N."/>
        </authorList>
    </citation>
    <scope>NUCLEOTIDE SEQUENCE [LARGE SCALE GENOMIC DNA]</scope>
</reference>
<proteinExistence type="predicted"/>
<name>A0A1J1I9C2_9DIPT</name>
<keyword evidence="2" id="KW-1185">Reference proteome</keyword>
<organism evidence="1 2">
    <name type="scientific">Clunio marinus</name>
    <dbReference type="NCBI Taxonomy" id="568069"/>
    <lineage>
        <taxon>Eukaryota</taxon>
        <taxon>Metazoa</taxon>
        <taxon>Ecdysozoa</taxon>
        <taxon>Arthropoda</taxon>
        <taxon>Hexapoda</taxon>
        <taxon>Insecta</taxon>
        <taxon>Pterygota</taxon>
        <taxon>Neoptera</taxon>
        <taxon>Endopterygota</taxon>
        <taxon>Diptera</taxon>
        <taxon>Nematocera</taxon>
        <taxon>Chironomoidea</taxon>
        <taxon>Chironomidae</taxon>
        <taxon>Clunio</taxon>
    </lineage>
</organism>
<dbReference type="Proteomes" id="UP000183832">
    <property type="component" value="Unassembled WGS sequence"/>
</dbReference>
<accession>A0A1J1I9C2</accession>